<evidence type="ECO:0000313" key="1">
    <source>
        <dbReference type="EMBL" id="DAD80255.1"/>
    </source>
</evidence>
<reference evidence="1" key="1">
    <citation type="journal article" date="2021" name="Proc. Natl. Acad. Sci. U.S.A.">
        <title>A Catalog of Tens of Thousands of Viruses from Human Metagenomes Reveals Hidden Associations with Chronic Diseases.</title>
        <authorList>
            <person name="Tisza M.J."/>
            <person name="Buck C.B."/>
        </authorList>
    </citation>
    <scope>NUCLEOTIDE SEQUENCE</scope>
    <source>
        <strain evidence="1">CtTqA28</strain>
    </source>
</reference>
<proteinExistence type="predicted"/>
<protein>
    <submittedName>
        <fullName evidence="1">Uncharacterized protein</fullName>
    </submittedName>
</protein>
<name>A0A8S5MDV2_9CAUD</name>
<sequence>MMDRYMGYGRPLSGYHVPKGSSILASVKADGNWYYKGKLITKFEHKCYRDEVTISLQVSSMLITDDGLIYIVKSTDSELPTTAVPRAYRNHVNQRILGDIDNG</sequence>
<accession>A0A8S5MDV2</accession>
<dbReference type="EMBL" id="BK014882">
    <property type="protein sequence ID" value="DAD80255.1"/>
    <property type="molecule type" value="Genomic_DNA"/>
</dbReference>
<organism evidence="1">
    <name type="scientific">Caudovirales sp. ctTqA28</name>
    <dbReference type="NCBI Taxonomy" id="2826775"/>
    <lineage>
        <taxon>Viruses</taxon>
        <taxon>Duplodnaviria</taxon>
        <taxon>Heunggongvirae</taxon>
        <taxon>Uroviricota</taxon>
        <taxon>Caudoviricetes</taxon>
    </lineage>
</organism>